<reference evidence="4 5" key="1">
    <citation type="journal article" date="2016" name="Nat. Commun.">
        <title>Ectomycorrhizal ecology is imprinted in the genome of the dominant symbiotic fungus Cenococcum geophilum.</title>
        <authorList>
            <consortium name="DOE Joint Genome Institute"/>
            <person name="Peter M."/>
            <person name="Kohler A."/>
            <person name="Ohm R.A."/>
            <person name="Kuo A."/>
            <person name="Krutzmann J."/>
            <person name="Morin E."/>
            <person name="Arend M."/>
            <person name="Barry K.W."/>
            <person name="Binder M."/>
            <person name="Choi C."/>
            <person name="Clum A."/>
            <person name="Copeland A."/>
            <person name="Grisel N."/>
            <person name="Haridas S."/>
            <person name="Kipfer T."/>
            <person name="LaButti K."/>
            <person name="Lindquist E."/>
            <person name="Lipzen A."/>
            <person name="Maire R."/>
            <person name="Meier B."/>
            <person name="Mihaltcheva S."/>
            <person name="Molinier V."/>
            <person name="Murat C."/>
            <person name="Poggeler S."/>
            <person name="Quandt C.A."/>
            <person name="Sperisen C."/>
            <person name="Tritt A."/>
            <person name="Tisserant E."/>
            <person name="Crous P.W."/>
            <person name="Henrissat B."/>
            <person name="Nehls U."/>
            <person name="Egli S."/>
            <person name="Spatafora J.W."/>
            <person name="Grigoriev I.V."/>
            <person name="Martin F.M."/>
        </authorList>
    </citation>
    <scope>NUCLEOTIDE SEQUENCE [LARGE SCALE GENOMIC DNA]</scope>
    <source>
        <strain evidence="4 5">CBS 207.34</strain>
    </source>
</reference>
<evidence type="ECO:0000313" key="5">
    <source>
        <dbReference type="Proteomes" id="UP000250140"/>
    </source>
</evidence>
<dbReference type="AlphaFoldDB" id="A0A8E2ERR8"/>
<dbReference type="InterPro" id="IPR049326">
    <property type="entry name" value="Rhodopsin_dom_fungi"/>
</dbReference>
<sequence>MSDSGVYSSPLGVVTPDDHSGIVLIANIIGLVIALSSVAVRLYITSAGLKKSVRNKDDIFCLLATIFCIAESALVFAEVSKGFSKSIHLISPQNLIQIQKFAYAIDITYVIGIYCTKLTILFLLMRVHGPYSNLVLRAALVLITIAGVTSVFVVSLKCNLHHPWIQYNVQCQGLLARWQFVEVTSILVEIGLFSSLIYLITNVQMEFTSKMKVILLFGTRLFIIAFAILRILRLPNYFFSTNPTLDGTGAAIWAQIELHYSLFTSTTPLVKQFVLEFHTNYGALQSSTIATSRVYGGSVRTNSTHPRQEATADVGAKIGEPRSEKEPWTERPDCAHARTTVTANDSINEEPLEEENRVWVHRKIEVRVTSKDPLVPTRSVE</sequence>
<keyword evidence="5" id="KW-1185">Reference proteome</keyword>
<accession>A0A8E2ERR8</accession>
<proteinExistence type="predicted"/>
<feature type="transmembrane region" description="Helical" evidence="2">
    <location>
        <begin position="136"/>
        <end position="156"/>
    </location>
</feature>
<feature type="transmembrane region" description="Helical" evidence="2">
    <location>
        <begin position="213"/>
        <end position="232"/>
    </location>
</feature>
<dbReference type="PANTHER" id="PTHR39614">
    <property type="entry name" value="INTEGRAL MEMBRANE PROTEIN"/>
    <property type="match status" value="1"/>
</dbReference>
<evidence type="ECO:0000256" key="2">
    <source>
        <dbReference type="SAM" id="Phobius"/>
    </source>
</evidence>
<keyword evidence="2" id="KW-1133">Transmembrane helix</keyword>
<dbReference type="PANTHER" id="PTHR39614:SF2">
    <property type="entry name" value="INTEGRAL MEMBRANE PROTEIN"/>
    <property type="match status" value="1"/>
</dbReference>
<dbReference type="OrthoDB" id="3918601at2759"/>
<evidence type="ECO:0000313" key="4">
    <source>
        <dbReference type="EMBL" id="OCL03163.1"/>
    </source>
</evidence>
<feature type="transmembrane region" description="Helical" evidence="2">
    <location>
        <begin position="59"/>
        <end position="77"/>
    </location>
</feature>
<feature type="region of interest" description="Disordered" evidence="1">
    <location>
        <begin position="299"/>
        <end position="353"/>
    </location>
</feature>
<feature type="transmembrane region" description="Helical" evidence="2">
    <location>
        <begin position="20"/>
        <end position="44"/>
    </location>
</feature>
<protein>
    <recommendedName>
        <fullName evidence="3">Rhodopsin domain-containing protein</fullName>
    </recommendedName>
</protein>
<feature type="transmembrane region" description="Helical" evidence="2">
    <location>
        <begin position="101"/>
        <end position="124"/>
    </location>
</feature>
<organism evidence="4 5">
    <name type="scientific">Glonium stellatum</name>
    <dbReference type="NCBI Taxonomy" id="574774"/>
    <lineage>
        <taxon>Eukaryota</taxon>
        <taxon>Fungi</taxon>
        <taxon>Dikarya</taxon>
        <taxon>Ascomycota</taxon>
        <taxon>Pezizomycotina</taxon>
        <taxon>Dothideomycetes</taxon>
        <taxon>Pleosporomycetidae</taxon>
        <taxon>Gloniales</taxon>
        <taxon>Gloniaceae</taxon>
        <taxon>Glonium</taxon>
    </lineage>
</organism>
<dbReference type="Pfam" id="PF20684">
    <property type="entry name" value="Fung_rhodopsin"/>
    <property type="match status" value="1"/>
</dbReference>
<gene>
    <name evidence="4" type="ORF">AOQ84DRAFT_381911</name>
</gene>
<feature type="transmembrane region" description="Helical" evidence="2">
    <location>
        <begin position="176"/>
        <end position="201"/>
    </location>
</feature>
<evidence type="ECO:0000256" key="1">
    <source>
        <dbReference type="SAM" id="MobiDB-lite"/>
    </source>
</evidence>
<feature type="domain" description="Rhodopsin" evidence="3">
    <location>
        <begin position="55"/>
        <end position="273"/>
    </location>
</feature>
<keyword evidence="2" id="KW-0472">Membrane</keyword>
<dbReference type="Proteomes" id="UP000250140">
    <property type="component" value="Unassembled WGS sequence"/>
</dbReference>
<name>A0A8E2ERR8_9PEZI</name>
<evidence type="ECO:0000259" key="3">
    <source>
        <dbReference type="Pfam" id="PF20684"/>
    </source>
</evidence>
<dbReference type="EMBL" id="KV750795">
    <property type="protein sequence ID" value="OCL03163.1"/>
    <property type="molecule type" value="Genomic_DNA"/>
</dbReference>
<keyword evidence="2" id="KW-0812">Transmembrane</keyword>
<feature type="compositionally biased region" description="Basic and acidic residues" evidence="1">
    <location>
        <begin position="319"/>
        <end position="336"/>
    </location>
</feature>